<dbReference type="PROSITE" id="PS51318">
    <property type="entry name" value="TAT"/>
    <property type="match status" value="1"/>
</dbReference>
<feature type="compositionally biased region" description="Low complexity" evidence="1">
    <location>
        <begin position="35"/>
        <end position="48"/>
    </location>
</feature>
<dbReference type="KEGG" id="agv:OJF2_71230"/>
<reference evidence="4 5" key="1">
    <citation type="submission" date="2019-08" db="EMBL/GenBank/DDBJ databases">
        <title>Deep-cultivation of Planctomycetes and their phenomic and genomic characterization uncovers novel biology.</title>
        <authorList>
            <person name="Wiegand S."/>
            <person name="Jogler M."/>
            <person name="Boedeker C."/>
            <person name="Pinto D."/>
            <person name="Vollmers J."/>
            <person name="Rivas-Marin E."/>
            <person name="Kohn T."/>
            <person name="Peeters S.H."/>
            <person name="Heuer A."/>
            <person name="Rast P."/>
            <person name="Oberbeckmann S."/>
            <person name="Bunk B."/>
            <person name="Jeske O."/>
            <person name="Meyerdierks A."/>
            <person name="Storesund J.E."/>
            <person name="Kallscheuer N."/>
            <person name="Luecker S."/>
            <person name="Lage O.M."/>
            <person name="Pohl T."/>
            <person name="Merkel B.J."/>
            <person name="Hornburger P."/>
            <person name="Mueller R.-W."/>
            <person name="Bruemmer F."/>
            <person name="Labrenz M."/>
            <person name="Spormann A.M."/>
            <person name="Op den Camp H."/>
            <person name="Overmann J."/>
            <person name="Amann R."/>
            <person name="Jetten M.S.M."/>
            <person name="Mascher T."/>
            <person name="Medema M.H."/>
            <person name="Devos D.P."/>
            <person name="Kaster A.-K."/>
            <person name="Ovreas L."/>
            <person name="Rohde M."/>
            <person name="Galperin M.Y."/>
            <person name="Jogler C."/>
        </authorList>
    </citation>
    <scope>NUCLEOTIDE SEQUENCE [LARGE SCALE GENOMIC DNA]</scope>
    <source>
        <strain evidence="4 5">OJF2</strain>
    </source>
</reference>
<dbReference type="NCBIfam" id="TIGR02246">
    <property type="entry name" value="SgcJ/EcaC family oxidoreductase"/>
    <property type="match status" value="1"/>
</dbReference>
<gene>
    <name evidence="4" type="ORF">OJF2_71230</name>
</gene>
<dbReference type="SUPFAM" id="SSF54427">
    <property type="entry name" value="NTF2-like"/>
    <property type="match status" value="1"/>
</dbReference>
<keyword evidence="2" id="KW-0732">Signal</keyword>
<feature type="chain" id="PRO_5022993516" evidence="2">
    <location>
        <begin position="25"/>
        <end position="343"/>
    </location>
</feature>
<dbReference type="InterPro" id="IPR032710">
    <property type="entry name" value="NTF2-like_dom_sf"/>
</dbReference>
<evidence type="ECO:0000313" key="4">
    <source>
        <dbReference type="EMBL" id="QEH38520.1"/>
    </source>
</evidence>
<dbReference type="EMBL" id="CP042997">
    <property type="protein sequence ID" value="QEH38520.1"/>
    <property type="molecule type" value="Genomic_DNA"/>
</dbReference>
<feature type="domain" description="DUF4440" evidence="3">
    <location>
        <begin position="59"/>
        <end position="169"/>
    </location>
</feature>
<dbReference type="RefSeq" id="WP_148597957.1">
    <property type="nucleotide sequence ID" value="NZ_CP042997.1"/>
</dbReference>
<sequence length="343" mass="37464" precursor="true">MTMKRSSFLIGLGLAGLLAAMAPARSRAVQGPANQAPTAEARTRTQATADERAADREAIQGLVASFVKAFDAGDARAIGAMFTPGARLTTMDGQVVEGRESIERRFAASFEESPGQKIEIKTESLRFLDADAAIEEGTAAVSSPDGSGEPAAGTTRYTVAYVKRDGRWLQDSLHDQPIPRVAAEPTAADRLKELEWLVGEWIDESDDAEVRTTCTWAENRSFLIRAFRVKVAGKEVMTGTQRIGWDPRDKQFRSWVFDSAGGFSEGRWSREGDRWLIKSTGTLKDGRTASATNIVTRVGKNTMKWTSTDRTLGEEIMPDEEEVTLVRIPPLPRGARPVATEGK</sequence>
<protein>
    <submittedName>
        <fullName evidence="4">SnoaL-like domain protein</fullName>
    </submittedName>
</protein>
<dbReference type="Pfam" id="PF14534">
    <property type="entry name" value="DUF4440"/>
    <property type="match status" value="1"/>
</dbReference>
<feature type="signal peptide" evidence="2">
    <location>
        <begin position="1"/>
        <end position="24"/>
    </location>
</feature>
<accession>A0A5B9WF61</accession>
<keyword evidence="5" id="KW-1185">Reference proteome</keyword>
<dbReference type="InterPro" id="IPR011944">
    <property type="entry name" value="Steroid_delta5-4_isomerase"/>
</dbReference>
<feature type="region of interest" description="Disordered" evidence="1">
    <location>
        <begin position="29"/>
        <end position="48"/>
    </location>
</feature>
<evidence type="ECO:0000256" key="2">
    <source>
        <dbReference type="SAM" id="SignalP"/>
    </source>
</evidence>
<evidence type="ECO:0000256" key="1">
    <source>
        <dbReference type="SAM" id="MobiDB-lite"/>
    </source>
</evidence>
<evidence type="ECO:0000313" key="5">
    <source>
        <dbReference type="Proteomes" id="UP000324233"/>
    </source>
</evidence>
<name>A0A5B9WF61_9BACT</name>
<dbReference type="OrthoDB" id="263788at2"/>
<organism evidence="4 5">
    <name type="scientific">Aquisphaera giovannonii</name>
    <dbReference type="NCBI Taxonomy" id="406548"/>
    <lineage>
        <taxon>Bacteria</taxon>
        <taxon>Pseudomonadati</taxon>
        <taxon>Planctomycetota</taxon>
        <taxon>Planctomycetia</taxon>
        <taxon>Isosphaerales</taxon>
        <taxon>Isosphaeraceae</taxon>
        <taxon>Aquisphaera</taxon>
    </lineage>
</organism>
<dbReference type="InterPro" id="IPR027843">
    <property type="entry name" value="DUF4440"/>
</dbReference>
<evidence type="ECO:0000259" key="3">
    <source>
        <dbReference type="Pfam" id="PF14534"/>
    </source>
</evidence>
<dbReference type="Proteomes" id="UP000324233">
    <property type="component" value="Chromosome"/>
</dbReference>
<proteinExistence type="predicted"/>
<dbReference type="InterPro" id="IPR006311">
    <property type="entry name" value="TAT_signal"/>
</dbReference>
<dbReference type="Gene3D" id="3.10.450.50">
    <property type="match status" value="1"/>
</dbReference>
<dbReference type="AlphaFoldDB" id="A0A5B9WF61"/>